<dbReference type="AlphaFoldDB" id="A0A0L7LK33"/>
<dbReference type="EMBL" id="JTDY01000806">
    <property type="protein sequence ID" value="KOB75807.1"/>
    <property type="molecule type" value="Genomic_DNA"/>
</dbReference>
<reference evidence="1 2" key="1">
    <citation type="journal article" date="2015" name="Genome Biol. Evol.">
        <title>The genome of winter moth (Operophtera brumata) provides a genomic perspective on sexual dimorphism and phenology.</title>
        <authorList>
            <person name="Derks M.F."/>
            <person name="Smit S."/>
            <person name="Salis L."/>
            <person name="Schijlen E."/>
            <person name="Bossers A."/>
            <person name="Mateman C."/>
            <person name="Pijl A.S."/>
            <person name="de Ridder D."/>
            <person name="Groenen M.A."/>
            <person name="Visser M.E."/>
            <person name="Megens H.J."/>
        </authorList>
    </citation>
    <scope>NUCLEOTIDE SEQUENCE [LARGE SCALE GENOMIC DNA]</scope>
    <source>
        <strain evidence="1">WM2013NL</strain>
        <tissue evidence="1">Head and thorax</tissue>
    </source>
</reference>
<keyword evidence="2" id="KW-1185">Reference proteome</keyword>
<dbReference type="STRING" id="104452.A0A0L7LK33"/>
<dbReference type="Proteomes" id="UP000037510">
    <property type="component" value="Unassembled WGS sequence"/>
</dbReference>
<name>A0A0L7LK33_OPEBR</name>
<protein>
    <submittedName>
        <fullName evidence="1">Dual serine/threonine and tyrosine protein kinase</fullName>
    </submittedName>
</protein>
<keyword evidence="1" id="KW-0808">Transferase</keyword>
<organism evidence="1 2">
    <name type="scientific">Operophtera brumata</name>
    <name type="common">Winter moth</name>
    <name type="synonym">Phalaena brumata</name>
    <dbReference type="NCBI Taxonomy" id="104452"/>
    <lineage>
        <taxon>Eukaryota</taxon>
        <taxon>Metazoa</taxon>
        <taxon>Ecdysozoa</taxon>
        <taxon>Arthropoda</taxon>
        <taxon>Hexapoda</taxon>
        <taxon>Insecta</taxon>
        <taxon>Pterygota</taxon>
        <taxon>Neoptera</taxon>
        <taxon>Endopterygota</taxon>
        <taxon>Lepidoptera</taxon>
        <taxon>Glossata</taxon>
        <taxon>Ditrysia</taxon>
        <taxon>Geometroidea</taxon>
        <taxon>Geometridae</taxon>
        <taxon>Larentiinae</taxon>
        <taxon>Operophtera</taxon>
    </lineage>
</organism>
<keyword evidence="1" id="KW-0418">Kinase</keyword>
<comment type="caution">
    <text evidence="1">The sequence shown here is derived from an EMBL/GenBank/DDBJ whole genome shotgun (WGS) entry which is preliminary data.</text>
</comment>
<evidence type="ECO:0000313" key="1">
    <source>
        <dbReference type="EMBL" id="KOB75807.1"/>
    </source>
</evidence>
<proteinExistence type="predicted"/>
<sequence>MAGGCAWSRRIAARARTLRGLVRDTQRALQDVADILSVDPEICSIVSEIGNTAIRPTALVVLGSSAKAKVRLLHALIGRQLLPEDLPRGCRWVHLSLGNSEFELVEELQCNKRPWDILPVEDLLRREAADLTTIVEVEINNPFLKDGLRIIIPPDIATAPGASNHLQLKSMHTELYTKRSSILRSFNPVYFYSLDRLGKNIFSDNICGNMAGSRSDEDFWSTFNLYDMSKSVNVEVGGRECDKDRVSWTEGRGQPAVFNAENCLDLHQVKEINPHAQFLFILLSDAEELETGSTSRVEPEATEVSDEQTAFMNELVDQWELMSELQPVLVVKSERRADSLHERARGPVGVDE</sequence>
<accession>A0A0L7LK33</accession>
<dbReference type="GO" id="GO:0016301">
    <property type="term" value="F:kinase activity"/>
    <property type="evidence" value="ECO:0007669"/>
    <property type="project" value="UniProtKB-KW"/>
</dbReference>
<gene>
    <name evidence="1" type="ORF">OBRU01_07260</name>
</gene>
<evidence type="ECO:0000313" key="2">
    <source>
        <dbReference type="Proteomes" id="UP000037510"/>
    </source>
</evidence>